<accession>A0A1I7FJB2</accession>
<dbReference type="OrthoDB" id="8613985at2"/>
<evidence type="ECO:0000313" key="3">
    <source>
        <dbReference type="Proteomes" id="UP000183656"/>
    </source>
</evidence>
<dbReference type="Gene3D" id="1.20.120.30">
    <property type="entry name" value="Aspartate receptor, ligand-binding domain"/>
    <property type="match status" value="1"/>
</dbReference>
<protein>
    <submittedName>
        <fullName evidence="2">Chemoreceptor zinc-binding domain-containing protein</fullName>
    </submittedName>
</protein>
<feature type="domain" description="Chemoreceptor zinc-binding" evidence="1">
    <location>
        <begin position="41"/>
        <end position="109"/>
    </location>
</feature>
<proteinExistence type="predicted"/>
<organism evidence="2 3">
    <name type="scientific">Paenacidovorax caeni</name>
    <dbReference type="NCBI Taxonomy" id="343013"/>
    <lineage>
        <taxon>Bacteria</taxon>
        <taxon>Pseudomonadati</taxon>
        <taxon>Pseudomonadota</taxon>
        <taxon>Betaproteobacteria</taxon>
        <taxon>Burkholderiales</taxon>
        <taxon>Comamonadaceae</taxon>
        <taxon>Paenacidovorax</taxon>
    </lineage>
</organism>
<dbReference type="InterPro" id="IPR025991">
    <property type="entry name" value="Chemoreceptor_zinc-bind_dom"/>
</dbReference>
<dbReference type="Proteomes" id="UP000183656">
    <property type="component" value="Unassembled WGS sequence"/>
</dbReference>
<reference evidence="2 3" key="1">
    <citation type="submission" date="2016-10" db="EMBL/GenBank/DDBJ databases">
        <authorList>
            <person name="de Groot N.N."/>
        </authorList>
    </citation>
    <scope>NUCLEOTIDE SEQUENCE [LARGE SCALE GENOMIC DNA]</scope>
    <source>
        <strain evidence="2 3">R-24608</strain>
    </source>
</reference>
<keyword evidence="3" id="KW-1185">Reference proteome</keyword>
<dbReference type="RefSeq" id="WP_054255180.1">
    <property type="nucleotide sequence ID" value="NZ_CYIG01000005.1"/>
</dbReference>
<dbReference type="EMBL" id="FPBX01000002">
    <property type="protein sequence ID" value="SFU36303.1"/>
    <property type="molecule type" value="Genomic_DNA"/>
</dbReference>
<gene>
    <name evidence="2" type="ORF">SAMN04489707_1002104</name>
</gene>
<evidence type="ECO:0000259" key="1">
    <source>
        <dbReference type="Pfam" id="PF13682"/>
    </source>
</evidence>
<dbReference type="AlphaFoldDB" id="A0A1I7FJB2"/>
<sequence length="155" mass="17329">MFLDSVLKNFFGIGAAPKKELADEVVRAAVNVDFEMAIAAHENWKLRLQAFLEGRSTEHFVAEEICFDDRCDLGKWIHTAGRAKLGAFPGFTALQGHHKMFHYAASNVVALAQAGKTDEARKMLDVQFAQHSNEVMRDLKMLNVLASEGKLDTRH</sequence>
<name>A0A1I7FJB2_9BURK</name>
<dbReference type="STRING" id="343013.SAMN04489707_1002104"/>
<keyword evidence="2" id="KW-0675">Receptor</keyword>
<dbReference type="Pfam" id="PF13682">
    <property type="entry name" value="CZB"/>
    <property type="match status" value="1"/>
</dbReference>
<evidence type="ECO:0000313" key="2">
    <source>
        <dbReference type="EMBL" id="SFU36303.1"/>
    </source>
</evidence>